<keyword evidence="5" id="KW-0410">Iron transport</keyword>
<evidence type="ECO:0000256" key="10">
    <source>
        <dbReference type="ARBA" id="ARBA00023077"/>
    </source>
</evidence>
<keyword evidence="11 14" id="KW-0472">Membrane</keyword>
<dbReference type="InterPro" id="IPR039426">
    <property type="entry name" value="TonB-dep_rcpt-like"/>
</dbReference>
<dbReference type="PANTHER" id="PTHR32552:SF68">
    <property type="entry name" value="FERRICHROME OUTER MEMBRANE TRANSPORTER_PHAGE RECEPTOR"/>
    <property type="match status" value="1"/>
</dbReference>
<dbReference type="GO" id="GO:0015344">
    <property type="term" value="F:siderophore uptake transmembrane transporter activity"/>
    <property type="evidence" value="ECO:0007669"/>
    <property type="project" value="TreeGrafter"/>
</dbReference>
<evidence type="ECO:0000256" key="15">
    <source>
        <dbReference type="RuleBase" id="RU003357"/>
    </source>
</evidence>
<dbReference type="NCBIfam" id="TIGR01783">
    <property type="entry name" value="TonB-siderophor"/>
    <property type="match status" value="1"/>
</dbReference>
<keyword evidence="7" id="KW-0732">Signal</keyword>
<evidence type="ECO:0000256" key="3">
    <source>
        <dbReference type="ARBA" id="ARBA00022448"/>
    </source>
</evidence>
<dbReference type="GO" id="GO:0009279">
    <property type="term" value="C:cell outer membrane"/>
    <property type="evidence" value="ECO:0007669"/>
    <property type="project" value="UniProtKB-SubCell"/>
</dbReference>
<evidence type="ECO:0000256" key="6">
    <source>
        <dbReference type="ARBA" id="ARBA00022692"/>
    </source>
</evidence>
<keyword evidence="12" id="KW-0675">Receptor</keyword>
<feature type="domain" description="TonB-dependent receptor-like beta-barrel" evidence="16">
    <location>
        <begin position="232"/>
        <end position="657"/>
    </location>
</feature>
<evidence type="ECO:0000256" key="4">
    <source>
        <dbReference type="ARBA" id="ARBA00022452"/>
    </source>
</evidence>
<proteinExistence type="inferred from homology"/>
<dbReference type="Gene3D" id="2.40.170.20">
    <property type="entry name" value="TonB-dependent receptor, beta-barrel domain"/>
    <property type="match status" value="1"/>
</dbReference>
<dbReference type="EMBL" id="BMZQ01000001">
    <property type="protein sequence ID" value="GHD12479.1"/>
    <property type="molecule type" value="Genomic_DNA"/>
</dbReference>
<evidence type="ECO:0000256" key="11">
    <source>
        <dbReference type="ARBA" id="ARBA00023136"/>
    </source>
</evidence>
<evidence type="ECO:0000256" key="5">
    <source>
        <dbReference type="ARBA" id="ARBA00022496"/>
    </source>
</evidence>
<gene>
    <name evidence="18" type="ORF">GCM10016234_16850</name>
</gene>
<keyword evidence="3 14" id="KW-0813">Transport</keyword>
<keyword evidence="10 15" id="KW-0798">TonB box</keyword>
<reference evidence="18" key="2">
    <citation type="submission" date="2020-09" db="EMBL/GenBank/DDBJ databases">
        <authorList>
            <person name="Sun Q."/>
            <person name="Kim S."/>
        </authorList>
    </citation>
    <scope>NUCLEOTIDE SEQUENCE</scope>
    <source>
        <strain evidence="18">KCTC 42249</strain>
    </source>
</reference>
<keyword evidence="13 14" id="KW-0998">Cell outer membrane</keyword>
<keyword evidence="6 14" id="KW-0812">Transmembrane</keyword>
<keyword evidence="4 14" id="KW-1134">Transmembrane beta strand</keyword>
<evidence type="ECO:0000259" key="16">
    <source>
        <dbReference type="Pfam" id="PF00593"/>
    </source>
</evidence>
<feature type="domain" description="TonB-dependent receptor plug" evidence="17">
    <location>
        <begin position="61"/>
        <end position="159"/>
    </location>
</feature>
<evidence type="ECO:0000256" key="8">
    <source>
        <dbReference type="ARBA" id="ARBA00023004"/>
    </source>
</evidence>
<dbReference type="PROSITE" id="PS52016">
    <property type="entry name" value="TONB_DEPENDENT_REC_3"/>
    <property type="match status" value="1"/>
</dbReference>
<keyword evidence="9" id="KW-0406">Ion transport</keyword>
<dbReference type="InterPro" id="IPR036942">
    <property type="entry name" value="Beta-barrel_TonB_sf"/>
</dbReference>
<evidence type="ECO:0000256" key="13">
    <source>
        <dbReference type="ARBA" id="ARBA00023237"/>
    </source>
</evidence>
<sequence length="687" mass="74917">MIAFAPTLSYAQQAATSGEAVVLQQVVVSGGGGNGVGGDDDGNSIVAEHTSVGGKIPAAILDTPASVSVITSKEVEKRDADSVEEVLQYTAGVVTDFYGSDDRFDFFQIRGFDAYTYRDGLTLGRPFGGIREEPYAYERVEVLKGGSSTTFGVSDPGGAVNYVTKTPKRDRFGEVYVTGGSFERKEVGFDFGDNITEDDTVSYRLTGKLKDADLEYPYSRDDNKFIQGGLTWRPDAATNFTVVFDHLHRNGVPGSGGLPNGYDFDRTSTFFGEPGYNFRGTDRNTVSAFFDHDFGNGLTFAANSRYSDADTDFGYAYIASTPTDGSTLARRSFFGSDVASRQWIGDARLQYDASFENVESKTLVGLMHNDQVSDSKTFFGGAPSIDWTNPIYTGRPASVPLIQAQKSDQQTTGLYFQEELTFADNFIASIGLRNDWIDLEQTNNLNGRTTSGDFSEFTKRFGLTYKITPEVATYVSYAESVVPASSLLNDVERGEQYEAGVKYQPTAFPALFTASVYDLRKTNLTVTDPVTFLPSSIGEVRVRGVDLEAKAELPQNFSLTAAYSYLDAEITENGTGGNEGNRPQFIPENIASLWLDYTLQGEGKRGDLTVGGGIRYVGSYFLTAANTSSADDHVIVDAALNYEIVENTSLQVNVNNIFDEKHVAYGGFGADFYNPGRSFSATLRKTW</sequence>
<dbReference type="GO" id="GO:0038023">
    <property type="term" value="F:signaling receptor activity"/>
    <property type="evidence" value="ECO:0007669"/>
    <property type="project" value="InterPro"/>
</dbReference>
<dbReference type="InterPro" id="IPR037066">
    <property type="entry name" value="Plug_dom_sf"/>
</dbReference>
<evidence type="ECO:0000259" key="17">
    <source>
        <dbReference type="Pfam" id="PF07715"/>
    </source>
</evidence>
<accession>A0A8J3DPI9</accession>
<dbReference type="Pfam" id="PF00593">
    <property type="entry name" value="TonB_dep_Rec_b-barrel"/>
    <property type="match status" value="1"/>
</dbReference>
<comment type="caution">
    <text evidence="18">The sequence shown here is derived from an EMBL/GenBank/DDBJ whole genome shotgun (WGS) entry which is preliminary data.</text>
</comment>
<dbReference type="InterPro" id="IPR000531">
    <property type="entry name" value="Beta-barrel_TonB"/>
</dbReference>
<evidence type="ECO:0000256" key="1">
    <source>
        <dbReference type="ARBA" id="ARBA00004571"/>
    </source>
</evidence>
<evidence type="ECO:0000256" key="14">
    <source>
        <dbReference type="PROSITE-ProRule" id="PRU01360"/>
    </source>
</evidence>
<dbReference type="Proteomes" id="UP000630142">
    <property type="component" value="Unassembled WGS sequence"/>
</dbReference>
<dbReference type="PANTHER" id="PTHR32552">
    <property type="entry name" value="FERRICHROME IRON RECEPTOR-RELATED"/>
    <property type="match status" value="1"/>
</dbReference>
<protein>
    <submittedName>
        <fullName evidence="18">Ligand-gated channel</fullName>
    </submittedName>
</protein>
<dbReference type="Gene3D" id="2.170.130.10">
    <property type="entry name" value="TonB-dependent receptor, plug domain"/>
    <property type="match status" value="1"/>
</dbReference>
<organism evidence="18 19">
    <name type="scientific">Tianweitania populi</name>
    <dbReference type="NCBI Taxonomy" id="1607949"/>
    <lineage>
        <taxon>Bacteria</taxon>
        <taxon>Pseudomonadati</taxon>
        <taxon>Pseudomonadota</taxon>
        <taxon>Alphaproteobacteria</taxon>
        <taxon>Hyphomicrobiales</taxon>
        <taxon>Phyllobacteriaceae</taxon>
        <taxon>Tianweitania</taxon>
    </lineage>
</organism>
<reference evidence="18" key="1">
    <citation type="journal article" date="2014" name="Int. J. Syst. Evol. Microbiol.">
        <title>Complete genome sequence of Corynebacterium casei LMG S-19264T (=DSM 44701T), isolated from a smear-ripened cheese.</title>
        <authorList>
            <consortium name="US DOE Joint Genome Institute (JGI-PGF)"/>
            <person name="Walter F."/>
            <person name="Albersmeier A."/>
            <person name="Kalinowski J."/>
            <person name="Ruckert C."/>
        </authorList>
    </citation>
    <scope>NUCLEOTIDE SEQUENCE</scope>
    <source>
        <strain evidence="18">KCTC 42249</strain>
    </source>
</reference>
<comment type="subcellular location">
    <subcellularLocation>
        <location evidence="1 14">Cell outer membrane</location>
        <topology evidence="1 14">Multi-pass membrane protein</topology>
    </subcellularLocation>
</comment>
<evidence type="ECO:0000256" key="7">
    <source>
        <dbReference type="ARBA" id="ARBA00022729"/>
    </source>
</evidence>
<evidence type="ECO:0000313" key="19">
    <source>
        <dbReference type="Proteomes" id="UP000630142"/>
    </source>
</evidence>
<evidence type="ECO:0000256" key="2">
    <source>
        <dbReference type="ARBA" id="ARBA00009810"/>
    </source>
</evidence>
<keyword evidence="19" id="KW-1185">Reference proteome</keyword>
<dbReference type="InterPro" id="IPR010105">
    <property type="entry name" value="TonB_sidphr_rcpt"/>
</dbReference>
<evidence type="ECO:0000313" key="18">
    <source>
        <dbReference type="EMBL" id="GHD12479.1"/>
    </source>
</evidence>
<comment type="similarity">
    <text evidence="2 14 15">Belongs to the TonB-dependent receptor family.</text>
</comment>
<evidence type="ECO:0000256" key="12">
    <source>
        <dbReference type="ARBA" id="ARBA00023170"/>
    </source>
</evidence>
<dbReference type="GO" id="GO:0015891">
    <property type="term" value="P:siderophore transport"/>
    <property type="evidence" value="ECO:0007669"/>
    <property type="project" value="InterPro"/>
</dbReference>
<keyword evidence="8" id="KW-0408">Iron</keyword>
<name>A0A8J3DPI9_9HYPH</name>
<dbReference type="Pfam" id="PF07715">
    <property type="entry name" value="Plug"/>
    <property type="match status" value="1"/>
</dbReference>
<evidence type="ECO:0000256" key="9">
    <source>
        <dbReference type="ARBA" id="ARBA00023065"/>
    </source>
</evidence>
<dbReference type="SUPFAM" id="SSF56935">
    <property type="entry name" value="Porins"/>
    <property type="match status" value="1"/>
</dbReference>
<dbReference type="CDD" id="cd01347">
    <property type="entry name" value="ligand_gated_channel"/>
    <property type="match status" value="1"/>
</dbReference>
<dbReference type="InterPro" id="IPR012910">
    <property type="entry name" value="Plug_dom"/>
</dbReference>
<dbReference type="AlphaFoldDB" id="A0A8J3DPI9"/>